<dbReference type="GeneID" id="31681468"/>
<gene>
    <name evidence="1" type="ORF">BKG62_10975</name>
    <name evidence="2" type="ORF">BKG84_16465</name>
</gene>
<organism evidence="2 3">
    <name type="scientific">Mycobacteroides chelonae</name>
    <name type="common">Mycobacterium chelonae</name>
    <dbReference type="NCBI Taxonomy" id="1774"/>
    <lineage>
        <taxon>Bacteria</taxon>
        <taxon>Bacillati</taxon>
        <taxon>Actinomycetota</taxon>
        <taxon>Actinomycetes</taxon>
        <taxon>Mycobacteriales</taxon>
        <taxon>Mycobacteriaceae</taxon>
        <taxon>Mycobacteroides</taxon>
    </lineage>
</organism>
<evidence type="ECO:0000313" key="2">
    <source>
        <dbReference type="EMBL" id="OHU79745.1"/>
    </source>
</evidence>
<comment type="caution">
    <text evidence="2">The sequence shown here is derived from an EMBL/GenBank/DDBJ whole genome shotgun (WGS) entry which is preliminary data.</text>
</comment>
<name>A0A1S1KTR4_MYCCH</name>
<evidence type="ECO:0000313" key="4">
    <source>
        <dbReference type="Proteomes" id="UP000180113"/>
    </source>
</evidence>
<reference evidence="2 3" key="2">
    <citation type="submission" date="2016-10" db="EMBL/GenBank/DDBJ databases">
        <title>Evaluation of Human, Veterinary and Environmental Mycobacterium chelonae Isolates by Core Genome Phylogenomic Analysis, Targeted Gene Comparison, and Anti-microbial Susceptibility Patterns: A Tale of Mistaken Identities.</title>
        <authorList>
            <person name="Fogelson S.B."/>
            <person name="Camus A.C."/>
            <person name="Lorenz W."/>
            <person name="Vasireddy R."/>
            <person name="Vasireddy S."/>
            <person name="Smith T."/>
            <person name="Brown-Elliott B.A."/>
            <person name="Wallace R.J.Jr."/>
            <person name="Hasan N.A."/>
            <person name="Reischl U."/>
            <person name="Sanchez S."/>
        </authorList>
    </citation>
    <scope>NUCLEOTIDE SEQUENCE [LARGE SCALE GENOMIC DNA]</scope>
    <source>
        <strain evidence="2 3">15518</strain>
    </source>
</reference>
<reference evidence="1 4" key="1">
    <citation type="submission" date="2016-10" db="EMBL/GenBank/DDBJ databases">
        <title>Evaluation of Human, Animal and Environmental Mycobacterium chelonae Isolates by Core Genome Phylogenomic Analysis, Targeted Gene Comparison, and Anti-microbial Susceptibility Patterns: A Tale of Mistaken Identities.</title>
        <authorList>
            <person name="Fogelson S.B."/>
            <person name="Camus A.C."/>
            <person name="Lorenz W."/>
            <person name="Vasireddy R."/>
            <person name="Vasireddy S."/>
            <person name="Smith T."/>
            <person name="Brown-Elliott B.A."/>
            <person name="Wallace R.J.Jr."/>
            <person name="Hasan N.A."/>
            <person name="Reischl U."/>
            <person name="Sanchez S."/>
        </authorList>
    </citation>
    <scope>NUCLEOTIDE SEQUENCE [LARGE SCALE GENOMIC DNA]</scope>
    <source>
        <strain evidence="1 4">42895</strain>
    </source>
</reference>
<dbReference type="Proteomes" id="UP000180113">
    <property type="component" value="Unassembled WGS sequence"/>
</dbReference>
<dbReference type="RefSeq" id="WP_064393537.1">
    <property type="nucleotide sequence ID" value="NZ_CP010946.1"/>
</dbReference>
<dbReference type="EMBL" id="MLIS01000001">
    <property type="protein sequence ID" value="OHU79745.1"/>
    <property type="molecule type" value="Genomic_DNA"/>
</dbReference>
<evidence type="ECO:0000313" key="3">
    <source>
        <dbReference type="Proteomes" id="UP000179441"/>
    </source>
</evidence>
<proteinExistence type="predicted"/>
<evidence type="ECO:0000313" key="1">
    <source>
        <dbReference type="EMBL" id="OHT51426.1"/>
    </source>
</evidence>
<dbReference type="EMBL" id="MLHW01000009">
    <property type="protein sequence ID" value="OHT51426.1"/>
    <property type="molecule type" value="Genomic_DNA"/>
</dbReference>
<dbReference type="Proteomes" id="UP000179441">
    <property type="component" value="Unassembled WGS sequence"/>
</dbReference>
<dbReference type="AlphaFoldDB" id="A0A1S1KTR4"/>
<accession>A0A1S1KTR4</accession>
<keyword evidence="3" id="KW-1185">Reference proteome</keyword>
<protein>
    <submittedName>
        <fullName evidence="2">Uncharacterized protein</fullName>
    </submittedName>
</protein>
<sequence>MITRTAPYSVSPDVSLLILVEAGPAHDLREHPGAINSATPIFEAIRVAGHTVAPLHANAAGVPPELRSIFVVTAPACPEFERLAEHLRALPGVAATYLECDDARPGPATVSAIPVSIGAQRRALIRRVTHRGVGALGARRLAG</sequence>